<feature type="compositionally biased region" description="Gly residues" evidence="13">
    <location>
        <begin position="770"/>
        <end position="783"/>
    </location>
</feature>
<gene>
    <name evidence="16" type="ORF">PBIL07802_LOCUS31288</name>
</gene>
<evidence type="ECO:0000256" key="7">
    <source>
        <dbReference type="ARBA" id="ARBA00022958"/>
    </source>
</evidence>
<dbReference type="GO" id="GO:0001508">
    <property type="term" value="P:action potential"/>
    <property type="evidence" value="ECO:0007669"/>
    <property type="project" value="TreeGrafter"/>
</dbReference>
<sequence length="895" mass="96404">MLSAFSGAGGSGASGFSGEEADVAVRSAHKRARRLSLTGAKSLGRLDSHAGDLSASSSALPPIPVSVAGAAQVHPSPEGVFRAEGAVPPQGLLEVKKGLGKQAASQFFHFSPDEEPPKTLLEELLDLSPEEVPALDKSSWLGRLTVKGLMRVQELQRRIGGEEIEEDNKVGGDAVRSNASLSNMRSSSVPVEVDMEEMEENPSSLHVHFGPTVEHDMVMASIDEGDEEAELEHNGGSSGGGILRKGGSSATKKTVVVDVHPHEKAYKPSLTPLRESDEIGSSHKESPVTTQRQNRRVSDGDITPRDHTRGDLSSMGGGRRSIEMKVAPKPGPNNRPFKRSVSTTNARPSFLVQFGKLNKRPTKATGMNGMLQSDIRQSFKSVEGVGEGAAKEGEILVPKLSRRLKVYYFFEDPSSSLAAMIIGWVILVLILLSSIAMVVESMPEYRQNKLPFFIIDCVCILVFTLEFVLRFATCPSKKVFVKDVMNIIDFLAIVPFYVDLTISLATDPRSLWTATATTDDVVASRILRMFRLIRVLRVLKLSRYSVTVQLLLQAIAQSLGVLSMLLFMITIIMVVCATFMFFLEAGEWDEGLQYYVRIDGKRSPFQSIPASFWWCIVTLSTVGYGDEVPITTEGKLLAGATMLMGVVVISLPISVISSNFSLLWKKEKGQAMGEGGGDSGGNDGGETNRDDNGRVRSSEGKVRRGRRLSKAGDEGGRDSVKRLSNVESATGRSSCEDPLHASIMNVVKGINGGQMPGTTPLPAYSTANTYGGGGKGGEDGGGSYHHQNGWGGSHSKEGHESGEHALYRPDSSAGASSARKGKPSRSKVVPINTNDSQAKYYEPPNSPSPSGTASTNKISKSSLIEQLRQHEANLTRHLAAVEEERQKIAQLVAQL</sequence>
<evidence type="ECO:0000256" key="3">
    <source>
        <dbReference type="ARBA" id="ARBA00022538"/>
    </source>
</evidence>
<feature type="region of interest" description="Disordered" evidence="13">
    <location>
        <begin position="227"/>
        <end position="341"/>
    </location>
</feature>
<dbReference type="Pfam" id="PF00520">
    <property type="entry name" value="Ion_trans"/>
    <property type="match status" value="1"/>
</dbReference>
<dbReference type="InterPro" id="IPR005821">
    <property type="entry name" value="Ion_trans_dom"/>
</dbReference>
<organism evidence="16">
    <name type="scientific">Palpitomonas bilix</name>
    <dbReference type="NCBI Taxonomy" id="652834"/>
    <lineage>
        <taxon>Eukaryota</taxon>
        <taxon>Eukaryota incertae sedis</taxon>
    </lineage>
</organism>
<feature type="transmembrane region" description="Helical" evidence="14">
    <location>
        <begin position="450"/>
        <end position="472"/>
    </location>
</feature>
<dbReference type="PANTHER" id="PTHR11537">
    <property type="entry name" value="VOLTAGE-GATED POTASSIUM CHANNEL"/>
    <property type="match status" value="1"/>
</dbReference>
<evidence type="ECO:0000256" key="12">
    <source>
        <dbReference type="SAM" id="Coils"/>
    </source>
</evidence>
<dbReference type="Gene3D" id="1.20.120.350">
    <property type="entry name" value="Voltage-gated potassium channels. Chain C"/>
    <property type="match status" value="1"/>
</dbReference>
<proteinExistence type="predicted"/>
<feature type="coiled-coil region" evidence="12">
    <location>
        <begin position="864"/>
        <end position="894"/>
    </location>
</feature>
<feature type="compositionally biased region" description="Polar residues" evidence="13">
    <location>
        <begin position="848"/>
        <end position="861"/>
    </location>
</feature>
<protein>
    <recommendedName>
        <fullName evidence="15">Ion transport domain-containing protein</fullName>
    </recommendedName>
</protein>
<feature type="domain" description="Ion transport" evidence="15">
    <location>
        <begin position="421"/>
        <end position="663"/>
    </location>
</feature>
<dbReference type="AlphaFoldDB" id="A0A7S3GK78"/>
<feature type="transmembrane region" description="Helical" evidence="14">
    <location>
        <begin position="561"/>
        <end position="583"/>
    </location>
</feature>
<keyword evidence="6" id="KW-0851">Voltage-gated channel</keyword>
<dbReference type="InterPro" id="IPR003968">
    <property type="entry name" value="K_chnl_volt-dep_Kv"/>
</dbReference>
<feature type="region of interest" description="Disordered" evidence="13">
    <location>
        <begin position="758"/>
        <end position="861"/>
    </location>
</feature>
<feature type="region of interest" description="Disordered" evidence="13">
    <location>
        <begin position="671"/>
        <end position="736"/>
    </location>
</feature>
<accession>A0A7S3GK78</accession>
<reference evidence="16" key="1">
    <citation type="submission" date="2021-01" db="EMBL/GenBank/DDBJ databases">
        <authorList>
            <person name="Corre E."/>
            <person name="Pelletier E."/>
            <person name="Niang G."/>
            <person name="Scheremetjew M."/>
            <person name="Finn R."/>
            <person name="Kale V."/>
            <person name="Holt S."/>
            <person name="Cochrane G."/>
            <person name="Meng A."/>
            <person name="Brown T."/>
            <person name="Cohen L."/>
        </authorList>
    </citation>
    <scope>NUCLEOTIDE SEQUENCE</scope>
    <source>
        <strain evidence="16">NIES-2562</strain>
    </source>
</reference>
<feature type="compositionally biased region" description="Basic and acidic residues" evidence="13">
    <location>
        <begin position="274"/>
        <end position="286"/>
    </location>
</feature>
<keyword evidence="5" id="KW-0631">Potassium channel</keyword>
<feature type="compositionally biased region" description="Basic and acidic residues" evidence="13">
    <location>
        <begin position="296"/>
        <end position="310"/>
    </location>
</feature>
<keyword evidence="4 14" id="KW-0812">Transmembrane</keyword>
<feature type="transmembrane region" description="Helical" evidence="14">
    <location>
        <begin position="484"/>
        <end position="505"/>
    </location>
</feature>
<evidence type="ECO:0000256" key="8">
    <source>
        <dbReference type="ARBA" id="ARBA00022989"/>
    </source>
</evidence>
<dbReference type="PRINTS" id="PR00169">
    <property type="entry name" value="KCHANNEL"/>
</dbReference>
<evidence type="ECO:0000256" key="1">
    <source>
        <dbReference type="ARBA" id="ARBA00004141"/>
    </source>
</evidence>
<feature type="compositionally biased region" description="Basic and acidic residues" evidence="13">
    <location>
        <begin position="794"/>
        <end position="807"/>
    </location>
</feature>
<dbReference type="PRINTS" id="PR01491">
    <property type="entry name" value="KVCHANNEL"/>
</dbReference>
<dbReference type="InterPro" id="IPR028325">
    <property type="entry name" value="VG_K_chnl"/>
</dbReference>
<evidence type="ECO:0000256" key="9">
    <source>
        <dbReference type="ARBA" id="ARBA00023065"/>
    </source>
</evidence>
<keyword evidence="2" id="KW-0813">Transport</keyword>
<evidence type="ECO:0000256" key="4">
    <source>
        <dbReference type="ARBA" id="ARBA00022692"/>
    </source>
</evidence>
<evidence type="ECO:0000313" key="16">
    <source>
        <dbReference type="EMBL" id="CAE0268935.1"/>
    </source>
</evidence>
<dbReference type="InterPro" id="IPR027359">
    <property type="entry name" value="Volt_channel_dom_sf"/>
</dbReference>
<keyword evidence="9" id="KW-0406">Ion transport</keyword>
<keyword evidence="7" id="KW-0630">Potassium</keyword>
<dbReference type="GO" id="GO:0008076">
    <property type="term" value="C:voltage-gated potassium channel complex"/>
    <property type="evidence" value="ECO:0007669"/>
    <property type="project" value="InterPro"/>
</dbReference>
<keyword evidence="8 14" id="KW-1133">Transmembrane helix</keyword>
<dbReference type="SUPFAM" id="SSF81324">
    <property type="entry name" value="Voltage-gated potassium channels"/>
    <property type="match status" value="1"/>
</dbReference>
<feature type="compositionally biased region" description="Basic and acidic residues" evidence="13">
    <location>
        <begin position="710"/>
        <end position="721"/>
    </location>
</feature>
<evidence type="ECO:0000256" key="14">
    <source>
        <dbReference type="SAM" id="Phobius"/>
    </source>
</evidence>
<evidence type="ECO:0000256" key="13">
    <source>
        <dbReference type="SAM" id="MobiDB-lite"/>
    </source>
</evidence>
<keyword evidence="11" id="KW-0407">Ion channel</keyword>
<evidence type="ECO:0000256" key="2">
    <source>
        <dbReference type="ARBA" id="ARBA00022448"/>
    </source>
</evidence>
<dbReference type="PANTHER" id="PTHR11537:SF254">
    <property type="entry name" value="POTASSIUM VOLTAGE-GATED CHANNEL PROTEIN SHAB"/>
    <property type="match status" value="1"/>
</dbReference>
<feature type="compositionally biased region" description="Basic and acidic residues" evidence="13">
    <location>
        <begin position="686"/>
        <end position="702"/>
    </location>
</feature>
<dbReference type="Gene3D" id="1.10.287.70">
    <property type="match status" value="1"/>
</dbReference>
<feature type="transmembrane region" description="Helical" evidence="14">
    <location>
        <begin position="417"/>
        <end position="438"/>
    </location>
</feature>
<evidence type="ECO:0000259" key="15">
    <source>
        <dbReference type="Pfam" id="PF00520"/>
    </source>
</evidence>
<feature type="transmembrane region" description="Helical" evidence="14">
    <location>
        <begin position="636"/>
        <end position="664"/>
    </location>
</feature>
<evidence type="ECO:0000256" key="5">
    <source>
        <dbReference type="ARBA" id="ARBA00022826"/>
    </source>
</evidence>
<dbReference type="EMBL" id="HBIB01047558">
    <property type="protein sequence ID" value="CAE0268935.1"/>
    <property type="molecule type" value="Transcribed_RNA"/>
</dbReference>
<keyword evidence="12" id="KW-0175">Coiled coil</keyword>
<keyword evidence="3" id="KW-0633">Potassium transport</keyword>
<name>A0A7S3GK78_9EUKA</name>
<dbReference type="FunFam" id="1.10.287.70:FF:000097">
    <property type="entry name" value="Potassium voltage-gated channel subfamily G member 3"/>
    <property type="match status" value="1"/>
</dbReference>
<evidence type="ECO:0000256" key="6">
    <source>
        <dbReference type="ARBA" id="ARBA00022882"/>
    </source>
</evidence>
<evidence type="ECO:0000256" key="10">
    <source>
        <dbReference type="ARBA" id="ARBA00023136"/>
    </source>
</evidence>
<comment type="subcellular location">
    <subcellularLocation>
        <location evidence="1">Membrane</location>
        <topology evidence="1">Multi-pass membrane protein</topology>
    </subcellularLocation>
</comment>
<keyword evidence="10 14" id="KW-0472">Membrane</keyword>
<feature type="compositionally biased region" description="Gly residues" evidence="13">
    <location>
        <begin position="672"/>
        <end position="684"/>
    </location>
</feature>
<dbReference type="GO" id="GO:0005249">
    <property type="term" value="F:voltage-gated potassium channel activity"/>
    <property type="evidence" value="ECO:0007669"/>
    <property type="project" value="InterPro"/>
</dbReference>
<evidence type="ECO:0000256" key="11">
    <source>
        <dbReference type="ARBA" id="ARBA00023303"/>
    </source>
</evidence>